<sequence length="53" mass="5786">MLHSTVAILGVGPRGISILERLLTLYCHYPFSGNIDILLIDPNEMGTGVHSIH</sequence>
<gene>
    <name evidence="2" type="ORF">MCU_00471</name>
</gene>
<feature type="domain" description="FAD-dependent urate hydroxylase HpyO/Asp monooxygenase CreE-like FAD/NAD(P)-binding" evidence="1">
    <location>
        <begin position="7"/>
        <end position="49"/>
    </location>
</feature>
<accession>A0ABN0GJZ9</accession>
<protein>
    <recommendedName>
        <fullName evidence="1">FAD-dependent urate hydroxylase HpyO/Asp monooxygenase CreE-like FAD/NAD(P)-binding domain-containing protein</fullName>
    </recommendedName>
</protein>
<evidence type="ECO:0000259" key="1">
    <source>
        <dbReference type="Pfam" id="PF13454"/>
    </source>
</evidence>
<reference evidence="2 3" key="1">
    <citation type="submission" date="2012-03" db="EMBL/GenBank/DDBJ databases">
        <title>The Genome Sequence of Bartonella elizabethae Re6043vi.</title>
        <authorList>
            <consortium name="The Broad Institute Genome Sequencing Platform"/>
            <consortium name="The Broad Institute Genome Sequencing Center for Infectious Disease"/>
            <person name="Feldgarden M."/>
            <person name="Kirby J."/>
            <person name="Kosoy M."/>
            <person name="Birtles R."/>
            <person name="Probert W.S."/>
            <person name="Chiaraviglio L."/>
            <person name="Young S.K."/>
            <person name="Zeng Q."/>
            <person name="Gargeya S."/>
            <person name="Fitzgerald M."/>
            <person name="Haas B."/>
            <person name="Abouelleil A."/>
            <person name="Alvarado L."/>
            <person name="Arachchi H.M."/>
            <person name="Berlin A."/>
            <person name="Chapman S.B."/>
            <person name="Gearin G."/>
            <person name="Goldberg J."/>
            <person name="Griggs A."/>
            <person name="Gujja S."/>
            <person name="Hansen M."/>
            <person name="Heiman D."/>
            <person name="Howarth C."/>
            <person name="Larimer J."/>
            <person name="Lui A."/>
            <person name="MacDonald P.J.P."/>
            <person name="McCowen C."/>
            <person name="Montmayeur A."/>
            <person name="Murphy C."/>
            <person name="Neiman D."/>
            <person name="Pearson M."/>
            <person name="Priest M."/>
            <person name="Roberts A."/>
            <person name="Saif S."/>
            <person name="Shea T."/>
            <person name="Sisk P."/>
            <person name="Stolte C."/>
            <person name="Sykes S."/>
            <person name="Wortman J."/>
            <person name="Nusbaum C."/>
            <person name="Birren B."/>
        </authorList>
    </citation>
    <scope>NUCLEOTIDE SEQUENCE [LARGE SCALE GENOMIC DNA]</scope>
    <source>
        <strain evidence="2 3">Re6043vi</strain>
    </source>
</reference>
<name>A0ABN0GJZ9_BAREL</name>
<evidence type="ECO:0000313" key="2">
    <source>
        <dbReference type="EMBL" id="EJF83803.1"/>
    </source>
</evidence>
<dbReference type="Pfam" id="PF13454">
    <property type="entry name" value="NAD_binding_9"/>
    <property type="match status" value="1"/>
</dbReference>
<keyword evidence="3" id="KW-1185">Reference proteome</keyword>
<dbReference type="Proteomes" id="UP000008942">
    <property type="component" value="Unassembled WGS sequence"/>
</dbReference>
<dbReference type="InterPro" id="IPR038732">
    <property type="entry name" value="HpyO/CreE_NAD-binding"/>
</dbReference>
<proteinExistence type="predicted"/>
<evidence type="ECO:0000313" key="3">
    <source>
        <dbReference type="Proteomes" id="UP000008942"/>
    </source>
</evidence>
<comment type="caution">
    <text evidence="2">The sequence shown here is derived from an EMBL/GenBank/DDBJ whole genome shotgun (WGS) entry which is preliminary data.</text>
</comment>
<dbReference type="EMBL" id="AILW01000003">
    <property type="protein sequence ID" value="EJF83803.1"/>
    <property type="molecule type" value="Genomic_DNA"/>
</dbReference>
<organism evidence="2 3">
    <name type="scientific">Bartonella elizabethae Re6043vi</name>
    <dbReference type="NCBI Taxonomy" id="1094554"/>
    <lineage>
        <taxon>Bacteria</taxon>
        <taxon>Pseudomonadati</taxon>
        <taxon>Pseudomonadota</taxon>
        <taxon>Alphaproteobacteria</taxon>
        <taxon>Hyphomicrobiales</taxon>
        <taxon>Bartonellaceae</taxon>
        <taxon>Bartonella</taxon>
    </lineage>
</organism>